<dbReference type="InterPro" id="IPR006428">
    <property type="entry name" value="Portal_SPP1-type"/>
</dbReference>
<dbReference type="Pfam" id="PF05133">
    <property type="entry name" value="SPP1_portal"/>
    <property type="match status" value="1"/>
</dbReference>
<evidence type="ECO:0000313" key="2">
    <source>
        <dbReference type="EMBL" id="AAS08295.1"/>
    </source>
</evidence>
<name>Q65PU4_LACJO</name>
<feature type="compositionally biased region" description="Basic and acidic residues" evidence="1">
    <location>
        <begin position="457"/>
        <end position="487"/>
    </location>
</feature>
<evidence type="ECO:0000256" key="1">
    <source>
        <dbReference type="SAM" id="MobiDB-lite"/>
    </source>
</evidence>
<dbReference type="RefSeq" id="WP_011161495.1">
    <property type="nucleotide sequence ID" value="NC_005362.1"/>
</dbReference>
<dbReference type="KEGG" id="ljo:LJ_0309"/>
<accession>Q65PU4</accession>
<dbReference type="EMBL" id="AE017198">
    <property type="protein sequence ID" value="AAS08295.1"/>
    <property type="molecule type" value="Genomic_DNA"/>
</dbReference>
<dbReference type="InterPro" id="IPR021145">
    <property type="entry name" value="Portal_protein_SPP1_Gp6-like"/>
</dbReference>
<dbReference type="Proteomes" id="UP000000581">
    <property type="component" value="Chromosome"/>
</dbReference>
<organism evidence="2 3">
    <name type="scientific">Lactobacillus johnsonii (strain CNCM I-12250 / La1 / NCC 533)</name>
    <dbReference type="NCBI Taxonomy" id="257314"/>
    <lineage>
        <taxon>Bacteria</taxon>
        <taxon>Bacillati</taxon>
        <taxon>Bacillota</taxon>
        <taxon>Bacilli</taxon>
        <taxon>Lactobacillales</taxon>
        <taxon>Lactobacillaceae</taxon>
        <taxon>Lactobacillus</taxon>
    </lineage>
</organism>
<dbReference type="NCBIfam" id="TIGR01538">
    <property type="entry name" value="portal_SPP1"/>
    <property type="match status" value="1"/>
</dbReference>
<dbReference type="HOGENOM" id="CLU_034083_2_0_9"/>
<dbReference type="eggNOG" id="ENOG502Z7Z6">
    <property type="taxonomic scope" value="Bacteria"/>
</dbReference>
<evidence type="ECO:0000313" key="3">
    <source>
        <dbReference type="Proteomes" id="UP000000581"/>
    </source>
</evidence>
<sequence>MAVVIDKDLLDDVNEPNIEAINYAIRELQNRKKRLDKLSDYYNGKQEIEKHEFDNATVEAANVMVNHAKYITDMNVGFMTGNPVKYVAEKGKNIDDILEVFNQIDIHKHDIELEKDLSVFGYGYELLYLKKTDPISVRDELGNEKLTPNTELKIEVIDPRATVVVCDDTVEHDPLFAVFTQEKKDLEGNTNGYSITVYMPQRIVEYRTKTTMEVSANDPIVYDGENLFGAVPIIEFRNNEERQGDFEQLISLIDAYNLLQTDRISDKEAFVDALLVTFGFGLGDDKDDIQRLKRGAIEAPPREEGADIEWLTKSFDETQVNLLSQSIENDIHKISYVPNMNDEKFMGNVSGEAMKFKLFGLENLLSIKQRYFFDGLRRRLKLIQTIVNIKGANDDASGCKISLVANIPSNLSDVVNNVKNADGIIPRKYTYSWLPDVDNPQDVIDEMNQQDAETIKKNQEALRGQDPDRLELEDKQDDSSENDKEAGSNHNQSHRTRAV</sequence>
<dbReference type="PATRIC" id="fig|257314.6.peg.327"/>
<gene>
    <name evidence="2" type="ordered locus">LJ_0309</name>
</gene>
<protein>
    <submittedName>
        <fullName evidence="2">Lj965 prophage portal protein</fullName>
    </submittedName>
</protein>
<reference evidence="2 3" key="1">
    <citation type="journal article" date="2004" name="Proc. Natl. Acad. Sci. U.S.A.">
        <title>The genome sequence of the probiotic intestinal bacterium Lactobacillus johnsonii NCC 533.</title>
        <authorList>
            <person name="Pridmore R.D."/>
            <person name="Berger B."/>
            <person name="Desiere F."/>
            <person name="Vilanova D."/>
            <person name="Barretto C."/>
            <person name="Pittet A.-C."/>
            <person name="Zwahlen M.-C."/>
            <person name="Rouvet M."/>
            <person name="Altermann E."/>
            <person name="Barrangou R."/>
            <person name="Mollet B."/>
            <person name="Mercenier A."/>
            <person name="Klaenhammer T."/>
            <person name="Arigoni F."/>
            <person name="Schell M.A."/>
        </authorList>
    </citation>
    <scope>NUCLEOTIDE SEQUENCE [LARGE SCALE GENOMIC DNA]</scope>
    <source>
        <strain evidence="3">CNCM I-1225 / La1 / NCC 533</strain>
    </source>
</reference>
<proteinExistence type="predicted"/>
<dbReference type="AlphaFoldDB" id="Q65PU4"/>
<feature type="region of interest" description="Disordered" evidence="1">
    <location>
        <begin position="457"/>
        <end position="499"/>
    </location>
</feature>